<dbReference type="InterPro" id="IPR013096">
    <property type="entry name" value="Cupin_2"/>
</dbReference>
<dbReference type="Proteomes" id="UP000289482">
    <property type="component" value="Unassembled WGS sequence"/>
</dbReference>
<accession>A0A4Q1R3T8</accession>
<dbReference type="PANTHER" id="PTHR35848:SF6">
    <property type="entry name" value="CUPIN TYPE-2 DOMAIN-CONTAINING PROTEIN"/>
    <property type="match status" value="1"/>
</dbReference>
<keyword evidence="4" id="KW-1185">Reference proteome</keyword>
<comment type="caution">
    <text evidence="3">The sequence shown here is derived from an EMBL/GenBank/DDBJ whole genome shotgun (WGS) entry which is preliminary data.</text>
</comment>
<dbReference type="PANTHER" id="PTHR35848">
    <property type="entry name" value="OXALATE-BINDING PROTEIN"/>
    <property type="match status" value="1"/>
</dbReference>
<dbReference type="RefSeq" id="WP_129248167.1">
    <property type="nucleotide sequence ID" value="NZ_JABZEL010000009.1"/>
</dbReference>
<reference evidence="3 4" key="1">
    <citation type="submission" date="2019-01" db="EMBL/GenBank/DDBJ databases">
        <title>Draft genome sequences of the type strain Streptomyces sioyaensis DSM 40032 and its novel strain, TM32, a thermotolerant antibiotics-producing actinobacterium.</title>
        <authorList>
            <person name="Nakaew N."/>
            <person name="Lumyong S."/>
            <person name="Sloan W.T."/>
            <person name="Sungthong R."/>
        </authorList>
    </citation>
    <scope>NUCLEOTIDE SEQUENCE [LARGE SCALE GENOMIC DNA]</scope>
    <source>
        <strain evidence="3 4">DSM 40032</strain>
    </source>
</reference>
<name>A0A4Q1R3T8_9ACTN</name>
<keyword evidence="1" id="KW-0479">Metal-binding</keyword>
<evidence type="ECO:0000259" key="2">
    <source>
        <dbReference type="Pfam" id="PF07883"/>
    </source>
</evidence>
<organism evidence="3 4">
    <name type="scientific">Streptomyces sioyaensis</name>
    <dbReference type="NCBI Taxonomy" id="67364"/>
    <lineage>
        <taxon>Bacteria</taxon>
        <taxon>Bacillati</taxon>
        <taxon>Actinomycetota</taxon>
        <taxon>Actinomycetes</taxon>
        <taxon>Kitasatosporales</taxon>
        <taxon>Streptomycetaceae</taxon>
        <taxon>Streptomyces</taxon>
    </lineage>
</organism>
<dbReference type="GeneID" id="95779327"/>
<evidence type="ECO:0000313" key="4">
    <source>
        <dbReference type="Proteomes" id="UP000289482"/>
    </source>
</evidence>
<evidence type="ECO:0000313" key="3">
    <source>
        <dbReference type="EMBL" id="RXS66499.1"/>
    </source>
</evidence>
<dbReference type="SUPFAM" id="SSF51182">
    <property type="entry name" value="RmlC-like cupins"/>
    <property type="match status" value="1"/>
</dbReference>
<protein>
    <submittedName>
        <fullName evidence="3">Cupin domain-containing protein</fullName>
    </submittedName>
</protein>
<sequence length="105" mass="11403">MARRLAVGSKMSCMRVVAERPGRTDTTPHWHENEQWVVVTSGTVHFVAEGTEYELTAGDVAFIPAGQRHTLVQVGDEGAVLYELSAPGRLDLVPGSLVPSALRFD</sequence>
<proteinExistence type="predicted"/>
<dbReference type="EMBL" id="SDIF01000036">
    <property type="protein sequence ID" value="RXS66499.1"/>
    <property type="molecule type" value="Genomic_DNA"/>
</dbReference>
<feature type="domain" description="Cupin type-2" evidence="2">
    <location>
        <begin position="20"/>
        <end position="82"/>
    </location>
</feature>
<dbReference type="InterPro" id="IPR051610">
    <property type="entry name" value="GPI/OXD"/>
</dbReference>
<dbReference type="GO" id="GO:0046872">
    <property type="term" value="F:metal ion binding"/>
    <property type="evidence" value="ECO:0007669"/>
    <property type="project" value="UniProtKB-KW"/>
</dbReference>
<gene>
    <name evidence="3" type="ORF">EST54_15295</name>
</gene>
<dbReference type="Gene3D" id="2.60.120.10">
    <property type="entry name" value="Jelly Rolls"/>
    <property type="match status" value="1"/>
</dbReference>
<dbReference type="Pfam" id="PF07883">
    <property type="entry name" value="Cupin_2"/>
    <property type="match status" value="1"/>
</dbReference>
<dbReference type="InterPro" id="IPR014710">
    <property type="entry name" value="RmlC-like_jellyroll"/>
</dbReference>
<dbReference type="InterPro" id="IPR011051">
    <property type="entry name" value="RmlC_Cupin_sf"/>
</dbReference>
<evidence type="ECO:0000256" key="1">
    <source>
        <dbReference type="ARBA" id="ARBA00022723"/>
    </source>
</evidence>
<dbReference type="AlphaFoldDB" id="A0A4Q1R3T8"/>